<dbReference type="EMBL" id="CP043641">
    <property type="protein sequence ID" value="QNE34669.1"/>
    <property type="molecule type" value="Genomic_DNA"/>
</dbReference>
<proteinExistence type="inferred from homology"/>
<name>A0A7G6Y854_9MICO</name>
<dbReference type="PANTHER" id="PTHR18964:SF149">
    <property type="entry name" value="BIFUNCTIONAL UDP-N-ACETYLGLUCOSAMINE 2-EPIMERASE_N-ACETYLMANNOSAMINE KINASE"/>
    <property type="match status" value="1"/>
</dbReference>
<dbReference type="KEGG" id="lse:F1C12_05740"/>
<reference evidence="3" key="1">
    <citation type="submission" date="2019-09" db="EMBL/GenBank/DDBJ databases">
        <title>Antimicrobial potential of Antarctic Bacteria.</title>
        <authorList>
            <person name="Benaud N."/>
            <person name="Edwards R.J."/>
            <person name="Ferrari B.C."/>
        </authorList>
    </citation>
    <scope>NUCLEOTIDE SEQUENCE [LARGE SCALE GENOMIC DNA]</scope>
    <source>
        <strain evidence="3">INR9</strain>
    </source>
</reference>
<comment type="similarity">
    <text evidence="1">Belongs to the ROK (NagC/XylR) family.</text>
</comment>
<organism evidence="2 3">
    <name type="scientific">Leifsonia shinshuensis</name>
    <dbReference type="NCBI Taxonomy" id="150026"/>
    <lineage>
        <taxon>Bacteria</taxon>
        <taxon>Bacillati</taxon>
        <taxon>Actinomycetota</taxon>
        <taxon>Actinomycetes</taxon>
        <taxon>Micrococcales</taxon>
        <taxon>Microbacteriaceae</taxon>
        <taxon>Leifsonia</taxon>
    </lineage>
</organism>
<dbReference type="Proteomes" id="UP000515511">
    <property type="component" value="Chromosome"/>
</dbReference>
<dbReference type="InterPro" id="IPR036388">
    <property type="entry name" value="WH-like_DNA-bd_sf"/>
</dbReference>
<dbReference type="RefSeq" id="WP_185277844.1">
    <property type="nucleotide sequence ID" value="NZ_CP043641.1"/>
</dbReference>
<evidence type="ECO:0000256" key="1">
    <source>
        <dbReference type="ARBA" id="ARBA00006479"/>
    </source>
</evidence>
<dbReference type="InterPro" id="IPR049874">
    <property type="entry name" value="ROK_cs"/>
</dbReference>
<sequence>MADDHGKATQSAVRERNLTSALQLVLSGEGLATRASIARRTGLTSATVSSLLAGLIADGLVVEGSLAESTGGKRATTLRVDASRNVLLSVIVQPGLVRGAVLDLLGDVVQSVAHRTSSTATVEDVRSIVRRLATATTARVVAVAVQVPGIVDAGLVRESVQLGWLDVDLGRELAGVVSAPVRLVNDADAEAIADSEISDEFGANQLFVSLSTGVGAAVIVDGDVLAGATHRAGEIGHVPVLFGEDAPLCACGNRGCLEEVVSVTSLLGLPHGADLEAVDVAALAALPESRERIAAGARALARALLMVGAALDVPNVVLGGAAPKLGPDFIGHVRAEAARHPVRAAMPLSFRYAKTAQEQPFRGAAQYALQATLGVSWAR</sequence>
<dbReference type="SUPFAM" id="SSF46785">
    <property type="entry name" value="Winged helix' DNA-binding domain"/>
    <property type="match status" value="1"/>
</dbReference>
<dbReference type="PROSITE" id="PS01125">
    <property type="entry name" value="ROK"/>
    <property type="match status" value="1"/>
</dbReference>
<accession>A0A7G6Y854</accession>
<evidence type="ECO:0000313" key="2">
    <source>
        <dbReference type="EMBL" id="QNE34669.1"/>
    </source>
</evidence>
<protein>
    <submittedName>
        <fullName evidence="2">ROK family protein</fullName>
    </submittedName>
</protein>
<dbReference type="PANTHER" id="PTHR18964">
    <property type="entry name" value="ROK (REPRESSOR, ORF, KINASE) FAMILY"/>
    <property type="match status" value="1"/>
</dbReference>
<dbReference type="AlphaFoldDB" id="A0A7G6Y854"/>
<evidence type="ECO:0000313" key="3">
    <source>
        <dbReference type="Proteomes" id="UP000515511"/>
    </source>
</evidence>
<dbReference type="SUPFAM" id="SSF53067">
    <property type="entry name" value="Actin-like ATPase domain"/>
    <property type="match status" value="2"/>
</dbReference>
<dbReference type="Gene3D" id="3.30.420.40">
    <property type="match status" value="2"/>
</dbReference>
<dbReference type="InterPro" id="IPR036390">
    <property type="entry name" value="WH_DNA-bd_sf"/>
</dbReference>
<gene>
    <name evidence="2" type="ORF">F1C12_05740</name>
</gene>
<dbReference type="Pfam" id="PF00480">
    <property type="entry name" value="ROK"/>
    <property type="match status" value="1"/>
</dbReference>
<dbReference type="InterPro" id="IPR000600">
    <property type="entry name" value="ROK"/>
</dbReference>
<dbReference type="Gene3D" id="1.10.10.10">
    <property type="entry name" value="Winged helix-like DNA-binding domain superfamily/Winged helix DNA-binding domain"/>
    <property type="match status" value="1"/>
</dbReference>
<dbReference type="InterPro" id="IPR043129">
    <property type="entry name" value="ATPase_NBD"/>
</dbReference>